<organism evidence="1 2">
    <name type="scientific">Streptomyces lannensis</name>
    <dbReference type="NCBI Taxonomy" id="766498"/>
    <lineage>
        <taxon>Bacteria</taxon>
        <taxon>Bacillati</taxon>
        <taxon>Actinomycetota</taxon>
        <taxon>Actinomycetes</taxon>
        <taxon>Kitasatosporales</taxon>
        <taxon>Streptomycetaceae</taxon>
        <taxon>Streptomyces</taxon>
    </lineage>
</organism>
<gene>
    <name evidence="1" type="ORF">GCM10022207_61630</name>
</gene>
<dbReference type="EMBL" id="BAAAZA010000021">
    <property type="protein sequence ID" value="GAA3886026.1"/>
    <property type="molecule type" value="Genomic_DNA"/>
</dbReference>
<keyword evidence="2" id="KW-1185">Reference proteome</keyword>
<protein>
    <submittedName>
        <fullName evidence="1">Uncharacterized protein</fullName>
    </submittedName>
</protein>
<name>A0ABP7KU14_9ACTN</name>
<evidence type="ECO:0000313" key="2">
    <source>
        <dbReference type="Proteomes" id="UP001501563"/>
    </source>
</evidence>
<sequence length="60" mass="6335">MWAVPSARPRRSASIFTTSRGYPRAVNNLSLQALVAAFATGKNLVDEAATRASVSEVVGD</sequence>
<comment type="caution">
    <text evidence="1">The sequence shown here is derived from an EMBL/GenBank/DDBJ whole genome shotgun (WGS) entry which is preliminary data.</text>
</comment>
<evidence type="ECO:0000313" key="1">
    <source>
        <dbReference type="EMBL" id="GAA3886026.1"/>
    </source>
</evidence>
<proteinExistence type="predicted"/>
<reference evidence="2" key="1">
    <citation type="journal article" date="2019" name="Int. J. Syst. Evol. Microbiol.">
        <title>The Global Catalogue of Microorganisms (GCM) 10K type strain sequencing project: providing services to taxonomists for standard genome sequencing and annotation.</title>
        <authorList>
            <consortium name="The Broad Institute Genomics Platform"/>
            <consortium name="The Broad Institute Genome Sequencing Center for Infectious Disease"/>
            <person name="Wu L."/>
            <person name="Ma J."/>
        </authorList>
    </citation>
    <scope>NUCLEOTIDE SEQUENCE [LARGE SCALE GENOMIC DNA]</scope>
    <source>
        <strain evidence="2">JCM 16578</strain>
    </source>
</reference>
<dbReference type="RefSeq" id="WP_345552670.1">
    <property type="nucleotide sequence ID" value="NZ_BAAAZA010000021.1"/>
</dbReference>
<accession>A0ABP7KU14</accession>
<dbReference type="Proteomes" id="UP001501563">
    <property type="component" value="Unassembled WGS sequence"/>
</dbReference>